<dbReference type="PANTHER" id="PTHR45666">
    <property type="entry name" value="TYPE IV INOSITOL POLYPHOSPHATE 5-PHOSPHATASE 9"/>
    <property type="match status" value="1"/>
</dbReference>
<name>A0ABD1BR60_CARAN</name>
<dbReference type="Pfam" id="PF22669">
    <property type="entry name" value="Exo_endo_phos2"/>
    <property type="match status" value="2"/>
</dbReference>
<proteinExistence type="inferred from homology"/>
<dbReference type="InterPro" id="IPR045849">
    <property type="entry name" value="IP5P_plant"/>
</dbReference>
<evidence type="ECO:0000313" key="5">
    <source>
        <dbReference type="EMBL" id="KAL1219680.1"/>
    </source>
</evidence>
<accession>A0ABD1BR60</accession>
<evidence type="ECO:0000313" key="6">
    <source>
        <dbReference type="Proteomes" id="UP001558713"/>
    </source>
</evidence>
<protein>
    <submittedName>
        <fullName evidence="5">Type I inositol polyphosphate 5-phosphatase 1</fullName>
    </submittedName>
</protein>
<keyword evidence="6" id="KW-1185">Reference proteome</keyword>
<dbReference type="GO" id="GO:0016787">
    <property type="term" value="F:hydrolase activity"/>
    <property type="evidence" value="ECO:0007669"/>
    <property type="project" value="UniProtKB-KW"/>
</dbReference>
<feature type="domain" description="Inositol polyphosphate-related phosphatase" evidence="4">
    <location>
        <begin position="262"/>
        <end position="562"/>
    </location>
</feature>
<feature type="compositionally biased region" description="Acidic residues" evidence="3">
    <location>
        <begin position="49"/>
        <end position="59"/>
    </location>
</feature>
<dbReference type="SMART" id="SM00128">
    <property type="entry name" value="IPPc"/>
    <property type="match status" value="1"/>
</dbReference>
<dbReference type="InterPro" id="IPR000300">
    <property type="entry name" value="IPPc"/>
</dbReference>
<comment type="caution">
    <text evidence="5">The sequence shown here is derived from an EMBL/GenBank/DDBJ whole genome shotgun (WGS) entry which is preliminary data.</text>
</comment>
<feature type="region of interest" description="Disordered" evidence="3">
    <location>
        <begin position="48"/>
        <end position="77"/>
    </location>
</feature>
<feature type="compositionally biased region" description="Basic and acidic residues" evidence="3">
    <location>
        <begin position="65"/>
        <end position="77"/>
    </location>
</feature>
<evidence type="ECO:0000256" key="3">
    <source>
        <dbReference type="SAM" id="MobiDB-lite"/>
    </source>
</evidence>
<dbReference type="SUPFAM" id="SSF56219">
    <property type="entry name" value="DNase I-like"/>
    <property type="match status" value="1"/>
</dbReference>
<dbReference type="EMBL" id="JBANAX010000173">
    <property type="protein sequence ID" value="KAL1219680.1"/>
    <property type="molecule type" value="Genomic_DNA"/>
</dbReference>
<dbReference type="PANTHER" id="PTHR45666:SF30">
    <property type="entry name" value="TYPE I INOSITOL POLYPHOSPHATE 5-PHOSPHATASE 1"/>
    <property type="match status" value="1"/>
</dbReference>
<dbReference type="AlphaFoldDB" id="A0ABD1BR60"/>
<sequence length="580" mass="66538">MAEVRSRSRRTEENNWATICCSAFSCLQLYWARLILRKWFNVSSTESDYSADSDDDTNQEFDSGVTKDEYLNTDDGSKLRRRNSETLRVQYMETKAIRICAGTWNVGGRVPPPDFDIDGWLDTVEPADIYVLGLQEIVPLNAGNVLGIENDQPAFEWEDLIRDALNRVRPRKLKIVSHSDPPSPSMFKQSEEVSYSVEDMFVETSHDACDAISSMDKKPNSVESADRPIVSEDSLTNIDVLGSTNDNASCLPIQEYLQRQFSSPNTPDRSLSVQINSDSQSKERFSYSERVSLSWPEPPLRLLNQYVAERHGSSKSVNLTITNLMKPSYVRIVSKQMVGVFLTIWVRRRLRKHISNLCVSTVGVGIMGYIGNKGSVSVSMSIYQTPFCFLCTHLSSGEKDTDHQKRNDDVREIHRRTQFHPHSLNANGVPRSIRDHERIIWLGDLNYRIDLSYEKTHELIARKEWQRLVENDQLSREMTKWNVFEGWSEGTLSFAPTYKYEIDSENYIGDEPESGKRKPAWCDRIIWNGKGMQLLSYRRNEIKLSDHRPVTATFLAEVEVLSPWKLQRALALTYAEIHGH</sequence>
<evidence type="ECO:0000256" key="1">
    <source>
        <dbReference type="ARBA" id="ARBA00010768"/>
    </source>
</evidence>
<dbReference type="Proteomes" id="UP001558713">
    <property type="component" value="Unassembled WGS sequence"/>
</dbReference>
<evidence type="ECO:0000256" key="2">
    <source>
        <dbReference type="ARBA" id="ARBA00022801"/>
    </source>
</evidence>
<dbReference type="InterPro" id="IPR036691">
    <property type="entry name" value="Endo/exonu/phosph_ase_sf"/>
</dbReference>
<reference evidence="5 6" key="1">
    <citation type="submission" date="2024-04" db="EMBL/GenBank/DDBJ databases">
        <title>Genome assembly C_amara_ONT_v2.</title>
        <authorList>
            <person name="Yant L."/>
            <person name="Moore C."/>
            <person name="Slenker M."/>
        </authorList>
    </citation>
    <scope>NUCLEOTIDE SEQUENCE [LARGE SCALE GENOMIC DNA]</scope>
    <source>
        <tissue evidence="5">Leaf</tissue>
    </source>
</reference>
<evidence type="ECO:0000259" key="4">
    <source>
        <dbReference type="SMART" id="SM00128"/>
    </source>
</evidence>
<organism evidence="5 6">
    <name type="scientific">Cardamine amara subsp. amara</name>
    <dbReference type="NCBI Taxonomy" id="228776"/>
    <lineage>
        <taxon>Eukaryota</taxon>
        <taxon>Viridiplantae</taxon>
        <taxon>Streptophyta</taxon>
        <taxon>Embryophyta</taxon>
        <taxon>Tracheophyta</taxon>
        <taxon>Spermatophyta</taxon>
        <taxon>Magnoliopsida</taxon>
        <taxon>eudicotyledons</taxon>
        <taxon>Gunneridae</taxon>
        <taxon>Pentapetalae</taxon>
        <taxon>rosids</taxon>
        <taxon>malvids</taxon>
        <taxon>Brassicales</taxon>
        <taxon>Brassicaceae</taxon>
        <taxon>Cardamineae</taxon>
        <taxon>Cardamine</taxon>
    </lineage>
</organism>
<dbReference type="PROSITE" id="PS51257">
    <property type="entry name" value="PROKAR_LIPOPROTEIN"/>
    <property type="match status" value="1"/>
</dbReference>
<comment type="similarity">
    <text evidence="1">Belongs to the inositol polyphosphate 5-phosphatase family.</text>
</comment>
<gene>
    <name evidence="5" type="ORF">V5N11_032328</name>
</gene>
<keyword evidence="2" id="KW-0378">Hydrolase</keyword>
<dbReference type="Gene3D" id="3.60.10.10">
    <property type="entry name" value="Endonuclease/exonuclease/phosphatase"/>
    <property type="match status" value="2"/>
</dbReference>